<organism evidence="4 5">
    <name type="scientific">Actinoplanes regularis</name>
    <dbReference type="NCBI Taxonomy" id="52697"/>
    <lineage>
        <taxon>Bacteria</taxon>
        <taxon>Bacillati</taxon>
        <taxon>Actinomycetota</taxon>
        <taxon>Actinomycetes</taxon>
        <taxon>Micromonosporales</taxon>
        <taxon>Micromonosporaceae</taxon>
        <taxon>Actinoplanes</taxon>
    </lineage>
</organism>
<evidence type="ECO:0000259" key="3">
    <source>
        <dbReference type="Pfam" id="PF02719"/>
    </source>
</evidence>
<dbReference type="InterPro" id="IPR036291">
    <property type="entry name" value="NAD(P)-bd_dom_sf"/>
</dbReference>
<evidence type="ECO:0000313" key="4">
    <source>
        <dbReference type="EMBL" id="SNR85406.1"/>
    </source>
</evidence>
<feature type="transmembrane region" description="Helical" evidence="2">
    <location>
        <begin position="55"/>
        <end position="78"/>
    </location>
</feature>
<dbReference type="Pfam" id="PF02719">
    <property type="entry name" value="Polysacc_synt_2"/>
    <property type="match status" value="1"/>
</dbReference>
<keyword evidence="5" id="KW-1185">Reference proteome</keyword>
<dbReference type="SUPFAM" id="SSF51735">
    <property type="entry name" value="NAD(P)-binding Rossmann-fold domains"/>
    <property type="match status" value="2"/>
</dbReference>
<feature type="transmembrane region" description="Helical" evidence="2">
    <location>
        <begin position="23"/>
        <end position="43"/>
    </location>
</feature>
<feature type="domain" description="Polysaccharide biosynthesis protein CapD-like" evidence="3">
    <location>
        <begin position="297"/>
        <end position="568"/>
    </location>
</feature>
<feature type="transmembrane region" description="Helical" evidence="2">
    <location>
        <begin position="90"/>
        <end position="112"/>
    </location>
</feature>
<keyword evidence="2" id="KW-0472">Membrane</keyword>
<dbReference type="OrthoDB" id="9803111at2"/>
<name>A0A238ZPN2_9ACTN</name>
<dbReference type="InterPro" id="IPR051203">
    <property type="entry name" value="Polysaccharide_Synthase-Rel"/>
</dbReference>
<dbReference type="Gene3D" id="3.40.50.720">
    <property type="entry name" value="NAD(P)-binding Rossmann-like Domain"/>
    <property type="match status" value="2"/>
</dbReference>
<keyword evidence="2" id="KW-1133">Transmembrane helix</keyword>
<keyword evidence="2" id="KW-0812">Transmembrane</keyword>
<dbReference type="PANTHER" id="PTHR43318">
    <property type="entry name" value="UDP-N-ACETYLGLUCOSAMINE 4,6-DEHYDRATASE"/>
    <property type="match status" value="1"/>
</dbReference>
<evidence type="ECO:0000256" key="2">
    <source>
        <dbReference type="SAM" id="Phobius"/>
    </source>
</evidence>
<feature type="transmembrane region" description="Helical" evidence="2">
    <location>
        <begin position="118"/>
        <end position="138"/>
    </location>
</feature>
<comment type="similarity">
    <text evidence="1">Belongs to the polysaccharide synthase family.</text>
</comment>
<dbReference type="InterPro" id="IPR003869">
    <property type="entry name" value="Polysac_CapD-like"/>
</dbReference>
<dbReference type="RefSeq" id="WP_089294416.1">
    <property type="nucleotide sequence ID" value="NZ_BOMU01000052.1"/>
</dbReference>
<dbReference type="CDD" id="cd05237">
    <property type="entry name" value="UDP_invert_4-6DH_SDR_e"/>
    <property type="match status" value="1"/>
</dbReference>
<protein>
    <submittedName>
        <fullName evidence="4">NDP-sugar epimerase, includes UDP-GlcNAc-inverting 4,6-dehydratase FlaA1 and capsular polysaccharide biosynthesis protein EpsC</fullName>
    </submittedName>
</protein>
<reference evidence="4 5" key="1">
    <citation type="submission" date="2017-06" db="EMBL/GenBank/DDBJ databases">
        <authorList>
            <person name="Kim H.J."/>
            <person name="Triplett B.A."/>
        </authorList>
    </citation>
    <scope>NUCLEOTIDE SEQUENCE [LARGE SCALE GENOMIC DNA]</scope>
    <source>
        <strain evidence="4 5">DSM 43151</strain>
    </source>
</reference>
<evidence type="ECO:0000256" key="1">
    <source>
        <dbReference type="ARBA" id="ARBA00007430"/>
    </source>
</evidence>
<dbReference type="Proteomes" id="UP000198415">
    <property type="component" value="Unassembled WGS sequence"/>
</dbReference>
<dbReference type="AlphaFoldDB" id="A0A238ZPN2"/>
<sequence length="622" mass="66929">MSGGFAAQDVPERHWRHRGGARLLLLLLDGVAWAIGLFTAVLARYDVAPNRDQLAGALLATVLALILQAVIGQAWHLYQGRYRFAGFEETRAVASTTAATTVVLTVIVMLLSTQPTPVGVPAIGGAVAVTLMLGVRYARRLQLSRRMRPDLDSAAPAILFGAGSAAATLVDSMLHDPNGRYLPVGLIDDDPRKRHLRLWGVPVLGTREAISDALARTTAKLVIFAVANADAALVRDIRDRAAAAGAEFKIVPSMSELINHSVEVRDIREVQVTDLLGRHQIDTDLSQIGSYLTGKRVLVTGAGGSIGSELCRQIHHFAPAELMMLDRDETSLQAVQLSIDPLARLDDPAVILADLRDAARMREIFRTRRPHVVFHAGALKHLALLQRYPAEAVKTNVVGTLNVLDAAESVERFVNISTDKAADPASVLGYCKRITERLTAWTARRRTGTFLSVRFGNVLGSRGSVFTTFSTQIAQGGPVTVTHPDVTRYFMTIQEAVLLVIQAAAIGEDGEALVLEMGAPVRIAEVANQMVALSGKDIPIEYTGLRPGEKLAEVLFGSDEVDRRPLHPLISHCEVPPLDPASIGNLTGGPDTAVLIARLAEACYSPTSSPSPALRKETHLTA</sequence>
<gene>
    <name evidence="4" type="ORF">SAMN06264365_106213</name>
</gene>
<evidence type="ECO:0000313" key="5">
    <source>
        <dbReference type="Proteomes" id="UP000198415"/>
    </source>
</evidence>
<dbReference type="EMBL" id="FZNR01000006">
    <property type="protein sequence ID" value="SNR85406.1"/>
    <property type="molecule type" value="Genomic_DNA"/>
</dbReference>
<dbReference type="Pfam" id="PF13727">
    <property type="entry name" value="CoA_binding_3"/>
    <property type="match status" value="1"/>
</dbReference>
<dbReference type="PANTHER" id="PTHR43318:SF1">
    <property type="entry name" value="POLYSACCHARIDE BIOSYNTHESIS PROTEIN EPSC-RELATED"/>
    <property type="match status" value="1"/>
</dbReference>
<accession>A0A238ZPN2</accession>
<proteinExistence type="inferred from homology"/>